<protein>
    <recommendedName>
        <fullName evidence="6">Response regulatory domain-containing protein</fullName>
    </recommendedName>
</protein>
<dbReference type="GO" id="GO:0000160">
    <property type="term" value="P:phosphorelay signal transduction system"/>
    <property type="evidence" value="ECO:0007669"/>
    <property type="project" value="UniProtKB-KW"/>
</dbReference>
<dbReference type="Gene3D" id="3.40.50.2300">
    <property type="match status" value="1"/>
</dbReference>
<dbReference type="GO" id="GO:0009736">
    <property type="term" value="P:cytokinin-activated signaling pathway"/>
    <property type="evidence" value="ECO:0007669"/>
    <property type="project" value="InterPro"/>
</dbReference>
<dbReference type="Proteomes" id="UP001152561">
    <property type="component" value="Unassembled WGS sequence"/>
</dbReference>
<gene>
    <name evidence="4" type="ORF">K7X08_015470</name>
</gene>
<dbReference type="InterPro" id="IPR011006">
    <property type="entry name" value="CheY-like_superfamily"/>
</dbReference>
<keyword evidence="5" id="KW-1185">Reference proteome</keyword>
<evidence type="ECO:0000256" key="3">
    <source>
        <dbReference type="ARBA" id="ARBA00023163"/>
    </source>
</evidence>
<sequence>MDVLPTLWIKGISFDLVLTYVNVPRMNDLELQQVINQEFALPVVSDDKDDTILEGLEGGAAIFIAKPISDDLRDLWLYATLEDKKGKRAIVSSTMCSMLGSGLVEARLPHCNACLHIYSVKESFQC</sequence>
<keyword evidence="2" id="KW-0805">Transcription regulation</keyword>
<keyword evidence="1" id="KW-0902">Two-component regulatory system</keyword>
<accession>A0A9Q1L5W6</accession>
<proteinExistence type="predicted"/>
<dbReference type="SUPFAM" id="SSF52172">
    <property type="entry name" value="CheY-like"/>
    <property type="match status" value="1"/>
</dbReference>
<keyword evidence="3" id="KW-0804">Transcription</keyword>
<evidence type="ECO:0000313" key="5">
    <source>
        <dbReference type="Proteomes" id="UP001152561"/>
    </source>
</evidence>
<comment type="caution">
    <text evidence="4">The sequence shown here is derived from an EMBL/GenBank/DDBJ whole genome shotgun (WGS) entry which is preliminary data.</text>
</comment>
<dbReference type="PANTHER" id="PTHR43874">
    <property type="entry name" value="TWO-COMPONENT RESPONSE REGULATOR"/>
    <property type="match status" value="1"/>
</dbReference>
<dbReference type="AlphaFoldDB" id="A0A9Q1L5W6"/>
<dbReference type="EMBL" id="JAJAGQ010000023">
    <property type="protein sequence ID" value="KAJ8528019.1"/>
    <property type="molecule type" value="Genomic_DNA"/>
</dbReference>
<dbReference type="PANTHER" id="PTHR43874:SF19">
    <property type="entry name" value="RESPONSE REGULATOR 23-RELATED"/>
    <property type="match status" value="1"/>
</dbReference>
<evidence type="ECO:0000256" key="2">
    <source>
        <dbReference type="ARBA" id="ARBA00023015"/>
    </source>
</evidence>
<organism evidence="4 5">
    <name type="scientific">Anisodus acutangulus</name>
    <dbReference type="NCBI Taxonomy" id="402998"/>
    <lineage>
        <taxon>Eukaryota</taxon>
        <taxon>Viridiplantae</taxon>
        <taxon>Streptophyta</taxon>
        <taxon>Embryophyta</taxon>
        <taxon>Tracheophyta</taxon>
        <taxon>Spermatophyta</taxon>
        <taxon>Magnoliopsida</taxon>
        <taxon>eudicotyledons</taxon>
        <taxon>Gunneridae</taxon>
        <taxon>Pentapetalae</taxon>
        <taxon>asterids</taxon>
        <taxon>lamiids</taxon>
        <taxon>Solanales</taxon>
        <taxon>Solanaceae</taxon>
        <taxon>Solanoideae</taxon>
        <taxon>Hyoscyameae</taxon>
        <taxon>Anisodus</taxon>
    </lineage>
</organism>
<name>A0A9Q1L5W6_9SOLA</name>
<dbReference type="InterPro" id="IPR045279">
    <property type="entry name" value="ARR-like"/>
</dbReference>
<evidence type="ECO:0000313" key="4">
    <source>
        <dbReference type="EMBL" id="KAJ8528019.1"/>
    </source>
</evidence>
<evidence type="ECO:0008006" key="6">
    <source>
        <dbReference type="Google" id="ProtNLM"/>
    </source>
</evidence>
<evidence type="ECO:0000256" key="1">
    <source>
        <dbReference type="ARBA" id="ARBA00023012"/>
    </source>
</evidence>
<dbReference type="OrthoDB" id="21225at2759"/>
<reference evidence="5" key="1">
    <citation type="journal article" date="2023" name="Proc. Natl. Acad. Sci. U.S.A.">
        <title>Genomic and structural basis for evolution of tropane alkaloid biosynthesis.</title>
        <authorList>
            <person name="Wanga Y.-J."/>
            <person name="Taina T."/>
            <person name="Yua J.-Y."/>
            <person name="Lia J."/>
            <person name="Xua B."/>
            <person name="Chenc J."/>
            <person name="D'Auriad J.C."/>
            <person name="Huanga J.-P."/>
            <person name="Huanga S.-X."/>
        </authorList>
    </citation>
    <scope>NUCLEOTIDE SEQUENCE [LARGE SCALE GENOMIC DNA]</scope>
    <source>
        <strain evidence="5">cv. KIB-2019</strain>
    </source>
</reference>